<dbReference type="Gene3D" id="3.30.1330.60">
    <property type="entry name" value="OmpA-like domain"/>
    <property type="match status" value="1"/>
</dbReference>
<sequence>MIAPHAEELAPTLSPDDARQLAAVAAGTSATARAYVVTAGGPAVQVDLAPRRPNGDVEHGPRRDALTAERIAAVQDAVDHAAVTGGEPSLLSALGDASRTDAATVVVLSAGLAPGDGWDMRVAGWDVPPTTIAADLAVRGLLPDLRGRDVVLSGLGRTTGLQPDLGVREQTALRADWLAVCAATGARCAVDDGVRPTRPPLAKRPGPVVAVPQVTSVAGPSSTEISLPSNLLFAPDSCTLLDPAGATVLLRGAAGRLRSAADTATISGRTAPAGPGDGVELATCRAAAVAGLLRSSGVPDTAITAVRGDGTRADPPAASRTPDGVLDPARFPALRRVVLTLTPKEPT</sequence>
<evidence type="ECO:0000256" key="2">
    <source>
        <dbReference type="SAM" id="MobiDB-lite"/>
    </source>
</evidence>
<keyword evidence="1" id="KW-0472">Membrane</keyword>
<feature type="region of interest" description="Disordered" evidence="2">
    <location>
        <begin position="305"/>
        <end position="326"/>
    </location>
</feature>
<feature type="domain" description="OmpA-like" evidence="3">
    <location>
        <begin position="220"/>
        <end position="345"/>
    </location>
</feature>
<dbReference type="EMBL" id="JBHSIV010000004">
    <property type="protein sequence ID" value="MFC5061543.1"/>
    <property type="molecule type" value="Genomic_DNA"/>
</dbReference>
<accession>A0ABV9YHN8</accession>
<keyword evidence="5" id="KW-1185">Reference proteome</keyword>
<proteinExistence type="predicted"/>
<dbReference type="SUPFAM" id="SSF103088">
    <property type="entry name" value="OmpA-like"/>
    <property type="match status" value="1"/>
</dbReference>
<evidence type="ECO:0000259" key="3">
    <source>
        <dbReference type="PROSITE" id="PS51123"/>
    </source>
</evidence>
<organism evidence="4 5">
    <name type="scientific">Actinomycetospora atypica</name>
    <dbReference type="NCBI Taxonomy" id="1290095"/>
    <lineage>
        <taxon>Bacteria</taxon>
        <taxon>Bacillati</taxon>
        <taxon>Actinomycetota</taxon>
        <taxon>Actinomycetes</taxon>
        <taxon>Pseudonocardiales</taxon>
        <taxon>Pseudonocardiaceae</taxon>
        <taxon>Actinomycetospora</taxon>
    </lineage>
</organism>
<reference evidence="5" key="1">
    <citation type="journal article" date="2019" name="Int. J. Syst. Evol. Microbiol.">
        <title>The Global Catalogue of Microorganisms (GCM) 10K type strain sequencing project: providing services to taxonomists for standard genome sequencing and annotation.</title>
        <authorList>
            <consortium name="The Broad Institute Genomics Platform"/>
            <consortium name="The Broad Institute Genome Sequencing Center for Infectious Disease"/>
            <person name="Wu L."/>
            <person name="Ma J."/>
        </authorList>
    </citation>
    <scope>NUCLEOTIDE SEQUENCE [LARGE SCALE GENOMIC DNA]</scope>
    <source>
        <strain evidence="5">CGMCC 4.7093</strain>
    </source>
</reference>
<name>A0ABV9YHN8_9PSEU</name>
<dbReference type="Proteomes" id="UP001595947">
    <property type="component" value="Unassembled WGS sequence"/>
</dbReference>
<dbReference type="PROSITE" id="PS51123">
    <property type="entry name" value="OMPA_2"/>
    <property type="match status" value="1"/>
</dbReference>
<dbReference type="RefSeq" id="WP_378034897.1">
    <property type="nucleotide sequence ID" value="NZ_JBHSIV010000004.1"/>
</dbReference>
<dbReference type="InterPro" id="IPR036737">
    <property type="entry name" value="OmpA-like_sf"/>
</dbReference>
<protein>
    <recommendedName>
        <fullName evidence="3">OmpA-like domain-containing protein</fullName>
    </recommendedName>
</protein>
<gene>
    <name evidence="4" type="ORF">ACFPBZ_04950</name>
</gene>
<evidence type="ECO:0000313" key="5">
    <source>
        <dbReference type="Proteomes" id="UP001595947"/>
    </source>
</evidence>
<dbReference type="InterPro" id="IPR006665">
    <property type="entry name" value="OmpA-like"/>
</dbReference>
<evidence type="ECO:0000256" key="1">
    <source>
        <dbReference type="PROSITE-ProRule" id="PRU00473"/>
    </source>
</evidence>
<evidence type="ECO:0000313" key="4">
    <source>
        <dbReference type="EMBL" id="MFC5061543.1"/>
    </source>
</evidence>
<comment type="caution">
    <text evidence="4">The sequence shown here is derived from an EMBL/GenBank/DDBJ whole genome shotgun (WGS) entry which is preliminary data.</text>
</comment>